<comment type="caution">
    <text evidence="2">The sequence shown here is derived from an EMBL/GenBank/DDBJ whole genome shotgun (WGS) entry which is preliminary data.</text>
</comment>
<reference evidence="2" key="1">
    <citation type="submission" date="2023-04" db="EMBL/GenBank/DDBJ databases">
        <title>Black Yeasts Isolated from many extreme environments.</title>
        <authorList>
            <person name="Coleine C."/>
            <person name="Stajich J.E."/>
            <person name="Selbmann L."/>
        </authorList>
    </citation>
    <scope>NUCLEOTIDE SEQUENCE</scope>
    <source>
        <strain evidence="2">CCFEE 5312</strain>
    </source>
</reference>
<evidence type="ECO:0000313" key="2">
    <source>
        <dbReference type="EMBL" id="KAK3050100.1"/>
    </source>
</evidence>
<keyword evidence="3" id="KW-1185">Reference proteome</keyword>
<feature type="transmembrane region" description="Helical" evidence="1">
    <location>
        <begin position="275"/>
        <end position="296"/>
    </location>
</feature>
<dbReference type="EMBL" id="JAWDJX010000035">
    <property type="protein sequence ID" value="KAK3050100.1"/>
    <property type="molecule type" value="Genomic_DNA"/>
</dbReference>
<organism evidence="2 3">
    <name type="scientific">Extremus antarcticus</name>
    <dbReference type="NCBI Taxonomy" id="702011"/>
    <lineage>
        <taxon>Eukaryota</taxon>
        <taxon>Fungi</taxon>
        <taxon>Dikarya</taxon>
        <taxon>Ascomycota</taxon>
        <taxon>Pezizomycotina</taxon>
        <taxon>Dothideomycetes</taxon>
        <taxon>Dothideomycetidae</taxon>
        <taxon>Mycosphaerellales</taxon>
        <taxon>Extremaceae</taxon>
        <taxon>Extremus</taxon>
    </lineage>
</organism>
<evidence type="ECO:0000256" key="1">
    <source>
        <dbReference type="SAM" id="Phobius"/>
    </source>
</evidence>
<evidence type="ECO:0000313" key="3">
    <source>
        <dbReference type="Proteomes" id="UP001271007"/>
    </source>
</evidence>
<dbReference type="GO" id="GO:0000139">
    <property type="term" value="C:Golgi membrane"/>
    <property type="evidence" value="ECO:0007669"/>
    <property type="project" value="InterPro"/>
</dbReference>
<accession>A0AAJ0DA72</accession>
<keyword evidence="1" id="KW-0812">Transmembrane</keyword>
<dbReference type="AlphaFoldDB" id="A0AAJ0DA72"/>
<feature type="transmembrane region" description="Helical" evidence="1">
    <location>
        <begin position="38"/>
        <end position="60"/>
    </location>
</feature>
<keyword evidence="1" id="KW-1133">Transmembrane helix</keyword>
<sequence length="454" mass="51738">MPIRLKSPPRSLDLETSTLPVQREKTHDFSARSTAGRLLICTLVIGISTLIYSWSTLWIVPQSFFFNPDKAYEYRYSDHRLQETRPYIAAANVSSDGSLASPVSGNSPVICAAMVTVKRKTVQYVSDSVSTMLSGLTPEERNAIDARLLFANIDATVHPNWNETWLDVLDWWGAYNITDGETAMLRKYKAEKHVYAKGLFDYTYMLEQCLNETTAPYIALLEDDIVFADGWVAKTLDALATIRQKPEPWLYLRLFFTEWQLGWDKDVDSMATNPVLWFVLPTVFSVVLALAFKVRCYHIKRDINHAHCTWTWVMLGITIPTILTLIFLIRPDGFRPTKGVVEMNTKGCCAQALVYPRNQVPALIDHIREVARGPTDLVIEKYANKAELARYAIVPQLVQHVGLISTRGMPKKWTQQTWAFGFEGQKAEQLKLEHKQLARWGIWRAQSDDDTLLS</sequence>
<dbReference type="GO" id="GO:0006506">
    <property type="term" value="P:GPI anchor biosynthetic process"/>
    <property type="evidence" value="ECO:0007669"/>
    <property type="project" value="InterPro"/>
</dbReference>
<dbReference type="GO" id="GO:0016757">
    <property type="term" value="F:glycosyltransferase activity"/>
    <property type="evidence" value="ECO:0007669"/>
    <property type="project" value="InterPro"/>
</dbReference>
<dbReference type="PANTHER" id="PTHR31410:SF1">
    <property type="entry name" value="POST-GPI ATTACHMENT TO PROTEINS FACTOR 4"/>
    <property type="match status" value="1"/>
</dbReference>
<dbReference type="InterPro" id="IPR029675">
    <property type="entry name" value="PGAP4"/>
</dbReference>
<protein>
    <submittedName>
        <fullName evidence="2">Uncharacterized protein</fullName>
    </submittedName>
</protein>
<name>A0AAJ0DA72_9PEZI</name>
<dbReference type="PANTHER" id="PTHR31410">
    <property type="entry name" value="TRANSMEMBRANE PROTEIN 246"/>
    <property type="match status" value="1"/>
</dbReference>
<dbReference type="Proteomes" id="UP001271007">
    <property type="component" value="Unassembled WGS sequence"/>
</dbReference>
<keyword evidence="1" id="KW-0472">Membrane</keyword>
<proteinExistence type="predicted"/>
<dbReference type="CDD" id="cd22189">
    <property type="entry name" value="PGAP4-like_fungal"/>
    <property type="match status" value="1"/>
</dbReference>
<feature type="transmembrane region" description="Helical" evidence="1">
    <location>
        <begin position="308"/>
        <end position="329"/>
    </location>
</feature>
<gene>
    <name evidence="2" type="ORF">LTR09_008755</name>
</gene>